<dbReference type="InterPro" id="IPR011009">
    <property type="entry name" value="Kinase-like_dom_sf"/>
</dbReference>
<evidence type="ECO:0000313" key="1">
    <source>
        <dbReference type="EMBL" id="KAF7180987.1"/>
    </source>
</evidence>
<sequence>MMESVSSTPFDLHSLQNYVAYGAIRGTSVSISLIYYGTQFLIKFEKQKDEAPPNSEFECFQKQCVEFMNRYSSQPDNQLSWWELCQMVVSVCLPSIIQLSNSRKSPKCLEEYLSVETFELKIQCDESESTIKVLKEGPSVLSAYDIHPLDRCSIHDESLPKISAGEILAVSLQRRHNRMPQKVFTLDGSPHFFKPCMFGMEEHFIDEVQSLIKLRTEGIEISVPTIEGLAITSEGKVFGMLAQWIEGCAISAISQECRRRQSQQWRNELFCTMNLLHQAGILWGDINQGNIIIEEATNKAWIVDIGGGDNRVMLGEERFEGFAGDLEALTRFCESWLPE</sequence>
<organism evidence="1 2">
    <name type="scientific">Aspergillus felis</name>
    <dbReference type="NCBI Taxonomy" id="1287682"/>
    <lineage>
        <taxon>Eukaryota</taxon>
        <taxon>Fungi</taxon>
        <taxon>Dikarya</taxon>
        <taxon>Ascomycota</taxon>
        <taxon>Pezizomycotina</taxon>
        <taxon>Eurotiomycetes</taxon>
        <taxon>Eurotiomycetidae</taxon>
        <taxon>Eurotiales</taxon>
        <taxon>Aspergillaceae</taxon>
        <taxon>Aspergillus</taxon>
        <taxon>Aspergillus subgen. Fumigati</taxon>
    </lineage>
</organism>
<dbReference type="Proteomes" id="UP000641853">
    <property type="component" value="Unassembled WGS sequence"/>
</dbReference>
<dbReference type="Gene3D" id="1.10.510.10">
    <property type="entry name" value="Transferase(Phosphotransferase) domain 1"/>
    <property type="match status" value="1"/>
</dbReference>
<reference evidence="1" key="1">
    <citation type="submission" date="2020-06" db="EMBL/GenBank/DDBJ databases">
        <title>Draft genome sequences of strains closely related to Aspergillus parafelis and Aspergillus hiratsukae.</title>
        <authorList>
            <person name="Dos Santos R.A.C."/>
            <person name="Rivero-Menendez O."/>
            <person name="Steenwyk J.L."/>
            <person name="Mead M.E."/>
            <person name="Goldman G.H."/>
            <person name="Alastruey-Izquierdo A."/>
            <person name="Rokas A."/>
        </authorList>
    </citation>
    <scope>NUCLEOTIDE SEQUENCE</scope>
    <source>
        <strain evidence="1">CNM-CM7691</strain>
    </source>
</reference>
<dbReference type="EMBL" id="JACBAG010001825">
    <property type="protein sequence ID" value="KAF7180987.1"/>
    <property type="molecule type" value="Genomic_DNA"/>
</dbReference>
<protein>
    <recommendedName>
        <fullName evidence="3">Protein kinase domain-containing protein</fullName>
    </recommendedName>
</protein>
<name>A0A8H6V7Y2_9EURO</name>
<evidence type="ECO:0000313" key="2">
    <source>
        <dbReference type="Proteomes" id="UP000641853"/>
    </source>
</evidence>
<accession>A0A8H6V7Y2</accession>
<dbReference type="SUPFAM" id="SSF56112">
    <property type="entry name" value="Protein kinase-like (PK-like)"/>
    <property type="match status" value="1"/>
</dbReference>
<comment type="caution">
    <text evidence="1">The sequence shown here is derived from an EMBL/GenBank/DDBJ whole genome shotgun (WGS) entry which is preliminary data.</text>
</comment>
<evidence type="ECO:0008006" key="3">
    <source>
        <dbReference type="Google" id="ProtNLM"/>
    </source>
</evidence>
<keyword evidence="2" id="KW-1185">Reference proteome</keyword>
<dbReference type="AlphaFoldDB" id="A0A8H6V7Y2"/>
<gene>
    <name evidence="1" type="ORF">CNMCM7691_000116</name>
</gene>
<proteinExistence type="predicted"/>